<dbReference type="Proteomes" id="UP000245207">
    <property type="component" value="Unassembled WGS sequence"/>
</dbReference>
<proteinExistence type="predicted"/>
<name>A0A2U1NSV8_ARTAN</name>
<gene>
    <name evidence="2" type="ORF">CTI12_AA230890</name>
</gene>
<accession>A0A2U1NSV8</accession>
<dbReference type="EMBL" id="PKPP01002248">
    <property type="protein sequence ID" value="PWA76592.1"/>
    <property type="molecule type" value="Genomic_DNA"/>
</dbReference>
<comment type="caution">
    <text evidence="2">The sequence shown here is derived from an EMBL/GenBank/DDBJ whole genome shotgun (WGS) entry which is preliminary data.</text>
</comment>
<evidence type="ECO:0000313" key="3">
    <source>
        <dbReference type="Proteomes" id="UP000245207"/>
    </source>
</evidence>
<reference evidence="2 3" key="1">
    <citation type="journal article" date="2018" name="Mol. Plant">
        <title>The genome of Artemisia annua provides insight into the evolution of Asteraceae family and artemisinin biosynthesis.</title>
        <authorList>
            <person name="Shen Q."/>
            <person name="Zhang L."/>
            <person name="Liao Z."/>
            <person name="Wang S."/>
            <person name="Yan T."/>
            <person name="Shi P."/>
            <person name="Liu M."/>
            <person name="Fu X."/>
            <person name="Pan Q."/>
            <person name="Wang Y."/>
            <person name="Lv Z."/>
            <person name="Lu X."/>
            <person name="Zhang F."/>
            <person name="Jiang W."/>
            <person name="Ma Y."/>
            <person name="Chen M."/>
            <person name="Hao X."/>
            <person name="Li L."/>
            <person name="Tang Y."/>
            <person name="Lv G."/>
            <person name="Zhou Y."/>
            <person name="Sun X."/>
            <person name="Brodelius P.E."/>
            <person name="Rose J.K.C."/>
            <person name="Tang K."/>
        </authorList>
    </citation>
    <scope>NUCLEOTIDE SEQUENCE [LARGE SCALE GENOMIC DNA]</scope>
    <source>
        <strain evidence="3">cv. Huhao1</strain>
        <tissue evidence="2">Leaf</tissue>
    </source>
</reference>
<feature type="region of interest" description="Disordered" evidence="1">
    <location>
        <begin position="17"/>
        <end position="61"/>
    </location>
</feature>
<evidence type="ECO:0000256" key="1">
    <source>
        <dbReference type="SAM" id="MobiDB-lite"/>
    </source>
</evidence>
<sequence>MTGETPPVITTLEQMYDNGRNNSGFHGNEYGVSAGQRGSRQSDVGQQQLSPTFGRFSPQQQASHVIYGRPKMHMTSPQVGLLSPVPNRSQVGNVLLQSPGGFNFLFVLRLF</sequence>
<keyword evidence="3" id="KW-1185">Reference proteome</keyword>
<protein>
    <submittedName>
        <fullName evidence="2">Uncharacterized protein</fullName>
    </submittedName>
</protein>
<dbReference type="AlphaFoldDB" id="A0A2U1NSV8"/>
<evidence type="ECO:0000313" key="2">
    <source>
        <dbReference type="EMBL" id="PWA76592.1"/>
    </source>
</evidence>
<organism evidence="2 3">
    <name type="scientific">Artemisia annua</name>
    <name type="common">Sweet wormwood</name>
    <dbReference type="NCBI Taxonomy" id="35608"/>
    <lineage>
        <taxon>Eukaryota</taxon>
        <taxon>Viridiplantae</taxon>
        <taxon>Streptophyta</taxon>
        <taxon>Embryophyta</taxon>
        <taxon>Tracheophyta</taxon>
        <taxon>Spermatophyta</taxon>
        <taxon>Magnoliopsida</taxon>
        <taxon>eudicotyledons</taxon>
        <taxon>Gunneridae</taxon>
        <taxon>Pentapetalae</taxon>
        <taxon>asterids</taxon>
        <taxon>campanulids</taxon>
        <taxon>Asterales</taxon>
        <taxon>Asteraceae</taxon>
        <taxon>Asteroideae</taxon>
        <taxon>Anthemideae</taxon>
        <taxon>Artemisiinae</taxon>
        <taxon>Artemisia</taxon>
    </lineage>
</organism>
<feature type="compositionally biased region" description="Polar residues" evidence="1">
    <location>
        <begin position="36"/>
        <end position="61"/>
    </location>
</feature>